<dbReference type="SUPFAM" id="SSF51735">
    <property type="entry name" value="NAD(P)-binding Rossmann-fold domains"/>
    <property type="match status" value="1"/>
</dbReference>
<keyword evidence="6 7" id="KW-0472">Membrane</keyword>
<keyword evidence="10" id="KW-1185">Reference proteome</keyword>
<dbReference type="Pfam" id="PF02397">
    <property type="entry name" value="Bac_transf"/>
    <property type="match status" value="1"/>
</dbReference>
<sequence length="453" mass="50562">MERVGGALFRLFESLVDPVSVLATLFGLMLWFRDDQYAHYAVLGVLVFSLTFPGKSLIQESVLGSIREVVLSWLGIAALLIFFGLATGLYALFPEEVLLNWLWMAPTAQLFSHFLFRLVTPAVLAASGFPKRAVVVGCNELGRHLAGEIDAHPMQGIKLDGYFDDRLIERLDIGHGRLIGRFSDVANYVKENEIDIIYLALPMATQPRILSLLESLNDTTASVYFVPDIFVTDLIQARMDAVGRVPVVAVCDTPFSGLNGIVKRVSDIVLSLLILLLISPVLLVVAALVKTSSPGPIIFKQRRYGLDGKEIMVYKFRSMTVCEDGPNVPQARKGDARITRVGAVLRKTSLDELPQFLNVLQGRMSIVGPRPHAVAHNEMYRKLIKGYMVRHKVKPGITGWAQVNGYRGETETLDKMQARIDYDLEYLRNWSPHLDIYIIVRTVLLVFKDASAY</sequence>
<reference evidence="9 10" key="1">
    <citation type="submission" date="2015-12" db="EMBL/GenBank/DDBJ databases">
        <title>Nitrous oxide reduction kinetics distinguish bacteria harboring typical versus atypical NosZ.</title>
        <authorList>
            <person name="Yoon S."/>
            <person name="Nissen S."/>
            <person name="Park D."/>
            <person name="Sanford R.A."/>
            <person name="Loeffler F.E."/>
        </authorList>
    </citation>
    <scope>NUCLEOTIDE SEQUENCE [LARGE SCALE GENOMIC DNA]</scope>
    <source>
        <strain evidence="9 10">ATCC BAA-841</strain>
    </source>
</reference>
<dbReference type="InterPro" id="IPR017473">
    <property type="entry name" value="Undecaprenyl-P_gluc_Ptfrase"/>
</dbReference>
<dbReference type="InterPro" id="IPR036291">
    <property type="entry name" value="NAD(P)-bd_dom_sf"/>
</dbReference>
<keyword evidence="4 7" id="KW-0812">Transmembrane</keyword>
<name>A0A133XHV4_9RHOO</name>
<dbReference type="PANTHER" id="PTHR30576">
    <property type="entry name" value="COLANIC BIOSYNTHESIS UDP-GLUCOSE LIPID CARRIER TRANSFERASE"/>
    <property type="match status" value="1"/>
</dbReference>
<feature type="transmembrane region" description="Helical" evidence="7">
    <location>
        <begin position="70"/>
        <end position="92"/>
    </location>
</feature>
<dbReference type="Proteomes" id="UP000070186">
    <property type="component" value="Unassembled WGS sequence"/>
</dbReference>
<dbReference type="InterPro" id="IPR003362">
    <property type="entry name" value="Bact_transf"/>
</dbReference>
<proteinExistence type="inferred from homology"/>
<dbReference type="PANTHER" id="PTHR30576:SF21">
    <property type="entry name" value="UDP-GLUCOSE:UNDECAPRENYL-PHOSPHATE GLUCOSE-1-PHOSPHATE TRANSFERASE"/>
    <property type="match status" value="1"/>
</dbReference>
<keyword evidence="3 9" id="KW-0808">Transferase</keyword>
<dbReference type="Gene3D" id="3.40.50.720">
    <property type="entry name" value="NAD(P)-binding Rossmann-like Domain"/>
    <property type="match status" value="1"/>
</dbReference>
<evidence type="ECO:0000256" key="3">
    <source>
        <dbReference type="ARBA" id="ARBA00022679"/>
    </source>
</evidence>
<feature type="domain" description="Bacterial sugar transferase" evidence="8">
    <location>
        <begin position="263"/>
        <end position="448"/>
    </location>
</feature>
<feature type="transmembrane region" description="Helical" evidence="7">
    <location>
        <begin position="12"/>
        <end position="32"/>
    </location>
</feature>
<feature type="transmembrane region" description="Helical" evidence="7">
    <location>
        <begin position="268"/>
        <end position="289"/>
    </location>
</feature>
<dbReference type="AlphaFoldDB" id="A0A133XHV4"/>
<gene>
    <name evidence="9" type="ORF">AT959_14465</name>
</gene>
<comment type="caution">
    <text evidence="9">The sequence shown here is derived from an EMBL/GenBank/DDBJ whole genome shotgun (WGS) entry which is preliminary data.</text>
</comment>
<comment type="similarity">
    <text evidence="2">Belongs to the bacterial sugar transferase family.</text>
</comment>
<dbReference type="InterPro" id="IPR017475">
    <property type="entry name" value="EPS_sugar_tfrase"/>
</dbReference>
<accession>A0A133XHV4</accession>
<dbReference type="Pfam" id="PF13727">
    <property type="entry name" value="CoA_binding_3"/>
    <property type="match status" value="1"/>
</dbReference>
<evidence type="ECO:0000313" key="9">
    <source>
        <dbReference type="EMBL" id="KXB30527.1"/>
    </source>
</evidence>
<evidence type="ECO:0000313" key="10">
    <source>
        <dbReference type="Proteomes" id="UP000070186"/>
    </source>
</evidence>
<comment type="subcellular location">
    <subcellularLocation>
        <location evidence="1">Membrane</location>
        <topology evidence="1">Multi-pass membrane protein</topology>
    </subcellularLocation>
</comment>
<protein>
    <submittedName>
        <fullName evidence="9">Undecaprenyl-phosphate glucose phosphotransferase</fullName>
    </submittedName>
</protein>
<evidence type="ECO:0000259" key="8">
    <source>
        <dbReference type="Pfam" id="PF02397"/>
    </source>
</evidence>
<dbReference type="GO" id="GO:0009242">
    <property type="term" value="P:colanic acid biosynthetic process"/>
    <property type="evidence" value="ECO:0007669"/>
    <property type="project" value="TreeGrafter"/>
</dbReference>
<evidence type="ECO:0000256" key="1">
    <source>
        <dbReference type="ARBA" id="ARBA00004141"/>
    </source>
</evidence>
<organism evidence="9 10">
    <name type="scientific">Dechloromonas denitrificans</name>
    <dbReference type="NCBI Taxonomy" id="281362"/>
    <lineage>
        <taxon>Bacteria</taxon>
        <taxon>Pseudomonadati</taxon>
        <taxon>Pseudomonadota</taxon>
        <taxon>Betaproteobacteria</taxon>
        <taxon>Rhodocyclales</taxon>
        <taxon>Azonexaceae</taxon>
        <taxon>Dechloromonas</taxon>
    </lineage>
</organism>
<keyword evidence="5 7" id="KW-1133">Transmembrane helix</keyword>
<dbReference type="STRING" id="281362.AT959_14465"/>
<evidence type="ECO:0000256" key="6">
    <source>
        <dbReference type="ARBA" id="ARBA00023136"/>
    </source>
</evidence>
<evidence type="ECO:0000256" key="5">
    <source>
        <dbReference type="ARBA" id="ARBA00022989"/>
    </source>
</evidence>
<dbReference type="GO" id="GO:0089702">
    <property type="term" value="F:undecaprenyl-phosphate glucose phosphotransferase activity"/>
    <property type="evidence" value="ECO:0007669"/>
    <property type="project" value="TreeGrafter"/>
</dbReference>
<dbReference type="EMBL" id="LODL01000021">
    <property type="protein sequence ID" value="KXB30527.1"/>
    <property type="molecule type" value="Genomic_DNA"/>
</dbReference>
<feature type="transmembrane region" description="Helical" evidence="7">
    <location>
        <begin position="38"/>
        <end position="58"/>
    </location>
</feature>
<evidence type="ECO:0000256" key="4">
    <source>
        <dbReference type="ARBA" id="ARBA00022692"/>
    </source>
</evidence>
<dbReference type="NCBIfam" id="TIGR03023">
    <property type="entry name" value="WcaJ_sugtrans"/>
    <property type="match status" value="1"/>
</dbReference>
<dbReference type="NCBIfam" id="TIGR03025">
    <property type="entry name" value="EPS_sugtrans"/>
    <property type="match status" value="1"/>
</dbReference>
<dbReference type="GO" id="GO:0016020">
    <property type="term" value="C:membrane"/>
    <property type="evidence" value="ECO:0007669"/>
    <property type="project" value="UniProtKB-SubCell"/>
</dbReference>
<evidence type="ECO:0000256" key="2">
    <source>
        <dbReference type="ARBA" id="ARBA00006464"/>
    </source>
</evidence>
<evidence type="ECO:0000256" key="7">
    <source>
        <dbReference type="SAM" id="Phobius"/>
    </source>
</evidence>